<name>A0AAE0LIZ6_9CHLO</name>
<proteinExistence type="predicted"/>
<keyword evidence="2" id="KW-1185">Reference proteome</keyword>
<protein>
    <submittedName>
        <fullName evidence="1">Uncharacterized protein</fullName>
    </submittedName>
</protein>
<accession>A0AAE0LIZ6</accession>
<gene>
    <name evidence="1" type="ORF">CYMTET_5529</name>
</gene>
<reference evidence="1 2" key="1">
    <citation type="journal article" date="2015" name="Genome Biol. Evol.">
        <title>Comparative Genomics of a Bacterivorous Green Alga Reveals Evolutionary Causalities and Consequences of Phago-Mixotrophic Mode of Nutrition.</title>
        <authorList>
            <person name="Burns J.A."/>
            <person name="Paasch A."/>
            <person name="Narechania A."/>
            <person name="Kim E."/>
        </authorList>
    </citation>
    <scope>NUCLEOTIDE SEQUENCE [LARGE SCALE GENOMIC DNA]</scope>
    <source>
        <strain evidence="1 2">PLY_AMNH</strain>
    </source>
</reference>
<evidence type="ECO:0000313" key="1">
    <source>
        <dbReference type="EMBL" id="KAK3286937.1"/>
    </source>
</evidence>
<evidence type="ECO:0000313" key="2">
    <source>
        <dbReference type="Proteomes" id="UP001190700"/>
    </source>
</evidence>
<comment type="caution">
    <text evidence="1">The sequence shown here is derived from an EMBL/GenBank/DDBJ whole genome shotgun (WGS) entry which is preliminary data.</text>
</comment>
<dbReference type="EMBL" id="LGRX02001077">
    <property type="protein sequence ID" value="KAK3286937.1"/>
    <property type="molecule type" value="Genomic_DNA"/>
</dbReference>
<sequence length="68" mass="7549">MKARQLYWIGELYAELKANVPARTDGWVETRIPEALFAHVLAQAEEDTDVIGIEEMAAGTHLAAHCPE</sequence>
<dbReference type="AlphaFoldDB" id="A0AAE0LIZ6"/>
<organism evidence="1 2">
    <name type="scientific">Cymbomonas tetramitiformis</name>
    <dbReference type="NCBI Taxonomy" id="36881"/>
    <lineage>
        <taxon>Eukaryota</taxon>
        <taxon>Viridiplantae</taxon>
        <taxon>Chlorophyta</taxon>
        <taxon>Pyramimonadophyceae</taxon>
        <taxon>Pyramimonadales</taxon>
        <taxon>Pyramimonadaceae</taxon>
        <taxon>Cymbomonas</taxon>
    </lineage>
</organism>
<dbReference type="Proteomes" id="UP001190700">
    <property type="component" value="Unassembled WGS sequence"/>
</dbReference>